<reference evidence="1" key="1">
    <citation type="journal article" date="2021" name="Proc. Natl. Acad. Sci. U.S.A.">
        <title>A Catalog of Tens of Thousands of Viruses from Human Metagenomes Reveals Hidden Associations with Chronic Diseases.</title>
        <authorList>
            <person name="Tisza M.J."/>
            <person name="Buck C.B."/>
        </authorList>
    </citation>
    <scope>NUCLEOTIDE SEQUENCE</scope>
    <source>
        <strain evidence="1">CtFlR8</strain>
    </source>
</reference>
<proteinExistence type="predicted"/>
<protein>
    <submittedName>
        <fullName evidence="1">Uncharacterized protein</fullName>
    </submittedName>
</protein>
<accession>A0A8S5RN47</accession>
<organism evidence="1">
    <name type="scientific">virus sp. ctFlR8</name>
    <dbReference type="NCBI Taxonomy" id="2825811"/>
    <lineage>
        <taxon>Viruses</taxon>
    </lineage>
</organism>
<name>A0A8S5RN47_9VIRU</name>
<sequence>MREGTGNFQNGDLLYMATHPVADAIRIGRTKPYDCSYPVMAERPRISERSKDGEINN</sequence>
<dbReference type="EMBL" id="BK059128">
    <property type="protein sequence ID" value="DAE32775.1"/>
    <property type="molecule type" value="Genomic_DNA"/>
</dbReference>
<evidence type="ECO:0000313" key="1">
    <source>
        <dbReference type="EMBL" id="DAE32775.1"/>
    </source>
</evidence>